<proteinExistence type="predicted"/>
<reference evidence="2" key="1">
    <citation type="submission" date="2016-05" db="EMBL/GenBank/DDBJ databases">
        <authorList>
            <person name="Lavstsen T."/>
            <person name="Jespersen J.S."/>
        </authorList>
    </citation>
    <scope>NUCLEOTIDE SEQUENCE</scope>
    <source>
        <tissue evidence="2">Brain</tissue>
    </source>
</reference>
<dbReference type="EMBL" id="HAEE01000924">
    <property type="protein sequence ID" value="SBR20940.1"/>
    <property type="molecule type" value="Transcribed_RNA"/>
</dbReference>
<feature type="region of interest" description="Disordered" evidence="1">
    <location>
        <begin position="1"/>
        <end position="32"/>
    </location>
</feature>
<evidence type="ECO:0000256" key="1">
    <source>
        <dbReference type="SAM" id="MobiDB-lite"/>
    </source>
</evidence>
<reference evidence="2" key="2">
    <citation type="submission" date="2016-06" db="EMBL/GenBank/DDBJ databases">
        <title>The genome of a short-lived fish provides insights into sex chromosome evolution and the genetic control of aging.</title>
        <authorList>
            <person name="Reichwald K."/>
            <person name="Felder M."/>
            <person name="Petzold A."/>
            <person name="Koch P."/>
            <person name="Groth M."/>
            <person name="Platzer M."/>
        </authorList>
    </citation>
    <scope>NUCLEOTIDE SEQUENCE</scope>
    <source>
        <tissue evidence="2">Brain</tissue>
    </source>
</reference>
<gene>
    <name evidence="2" type="primary">Nfu_g_1_006817</name>
</gene>
<sequence length="105" mass="11958">CSVTRGGRGRRQSRRGGVGQNQIGTSRYREQAGDVVEDRRGSWWQAEFKAGVRRENEVRRLRSGRVDGWRIYWHEVFKTLALNDWMAGSFAAGGTGVSDELRSQE</sequence>
<protein>
    <submittedName>
        <fullName evidence="2">Uncharacterized protein</fullName>
    </submittedName>
</protein>
<feature type="non-terminal residue" evidence="2">
    <location>
        <position position="105"/>
    </location>
</feature>
<evidence type="ECO:0000313" key="2">
    <source>
        <dbReference type="EMBL" id="SBR20940.1"/>
    </source>
</evidence>
<organism evidence="2">
    <name type="scientific">Nothobranchius kuhntae</name>
    <name type="common">Beira killifish</name>
    <dbReference type="NCBI Taxonomy" id="321403"/>
    <lineage>
        <taxon>Eukaryota</taxon>
        <taxon>Metazoa</taxon>
        <taxon>Chordata</taxon>
        <taxon>Craniata</taxon>
        <taxon>Vertebrata</taxon>
        <taxon>Euteleostomi</taxon>
        <taxon>Actinopterygii</taxon>
        <taxon>Neopterygii</taxon>
        <taxon>Teleostei</taxon>
        <taxon>Neoteleostei</taxon>
        <taxon>Acanthomorphata</taxon>
        <taxon>Ovalentaria</taxon>
        <taxon>Atherinomorphae</taxon>
        <taxon>Cyprinodontiformes</taxon>
        <taxon>Nothobranchiidae</taxon>
        <taxon>Nothobranchius</taxon>
    </lineage>
</organism>
<accession>A0A1A8JNM1</accession>
<feature type="non-terminal residue" evidence="2">
    <location>
        <position position="1"/>
    </location>
</feature>
<name>A0A1A8JNM1_NOTKU</name>
<dbReference type="AlphaFoldDB" id="A0A1A8JNM1"/>